<accession>A0A5B7EUC3</accession>
<evidence type="ECO:0000313" key="3">
    <source>
        <dbReference type="Proteomes" id="UP000324222"/>
    </source>
</evidence>
<sequence length="62" mass="6780">MATLNPASESRSGGESSNVPSLSRDSQVLPYRPSLELITSDLWVGLRLHTTHTETARSQLLD</sequence>
<proteinExistence type="predicted"/>
<dbReference type="EMBL" id="VSRR010003603">
    <property type="protein sequence ID" value="MPC36766.1"/>
    <property type="molecule type" value="Genomic_DNA"/>
</dbReference>
<protein>
    <submittedName>
        <fullName evidence="2">Uncharacterized protein</fullName>
    </submittedName>
</protein>
<dbReference type="AlphaFoldDB" id="A0A5B7EUC3"/>
<name>A0A5B7EUC3_PORTR</name>
<comment type="caution">
    <text evidence="2">The sequence shown here is derived from an EMBL/GenBank/DDBJ whole genome shotgun (WGS) entry which is preliminary data.</text>
</comment>
<evidence type="ECO:0000256" key="1">
    <source>
        <dbReference type="SAM" id="MobiDB-lite"/>
    </source>
</evidence>
<keyword evidence="3" id="KW-1185">Reference proteome</keyword>
<reference evidence="2 3" key="1">
    <citation type="submission" date="2019-05" db="EMBL/GenBank/DDBJ databases">
        <title>Another draft genome of Portunus trituberculatus and its Hox gene families provides insights of decapod evolution.</title>
        <authorList>
            <person name="Jeong J.-H."/>
            <person name="Song I."/>
            <person name="Kim S."/>
            <person name="Choi T."/>
            <person name="Kim D."/>
            <person name="Ryu S."/>
            <person name="Kim W."/>
        </authorList>
    </citation>
    <scope>NUCLEOTIDE SEQUENCE [LARGE SCALE GENOMIC DNA]</scope>
    <source>
        <tissue evidence="2">Muscle</tissue>
    </source>
</reference>
<evidence type="ECO:0000313" key="2">
    <source>
        <dbReference type="EMBL" id="MPC36766.1"/>
    </source>
</evidence>
<gene>
    <name evidence="2" type="ORF">E2C01_030236</name>
</gene>
<dbReference type="Proteomes" id="UP000324222">
    <property type="component" value="Unassembled WGS sequence"/>
</dbReference>
<feature type="region of interest" description="Disordered" evidence="1">
    <location>
        <begin position="1"/>
        <end position="26"/>
    </location>
</feature>
<organism evidence="2 3">
    <name type="scientific">Portunus trituberculatus</name>
    <name type="common">Swimming crab</name>
    <name type="synonym">Neptunus trituberculatus</name>
    <dbReference type="NCBI Taxonomy" id="210409"/>
    <lineage>
        <taxon>Eukaryota</taxon>
        <taxon>Metazoa</taxon>
        <taxon>Ecdysozoa</taxon>
        <taxon>Arthropoda</taxon>
        <taxon>Crustacea</taxon>
        <taxon>Multicrustacea</taxon>
        <taxon>Malacostraca</taxon>
        <taxon>Eumalacostraca</taxon>
        <taxon>Eucarida</taxon>
        <taxon>Decapoda</taxon>
        <taxon>Pleocyemata</taxon>
        <taxon>Brachyura</taxon>
        <taxon>Eubrachyura</taxon>
        <taxon>Portunoidea</taxon>
        <taxon>Portunidae</taxon>
        <taxon>Portuninae</taxon>
        <taxon>Portunus</taxon>
    </lineage>
</organism>